<organism evidence="2 3">
    <name type="scientific">Nocardioides albertanoniae</name>
    <dbReference type="NCBI Taxonomy" id="1175486"/>
    <lineage>
        <taxon>Bacteria</taxon>
        <taxon>Bacillati</taxon>
        <taxon>Actinomycetota</taxon>
        <taxon>Actinomycetes</taxon>
        <taxon>Propionibacteriales</taxon>
        <taxon>Nocardioidaceae</taxon>
        <taxon>Nocardioides</taxon>
    </lineage>
</organism>
<comment type="caution">
    <text evidence="2">The sequence shown here is derived from an EMBL/GenBank/DDBJ whole genome shotgun (WGS) entry which is preliminary data.</text>
</comment>
<reference evidence="2 3" key="1">
    <citation type="submission" date="2019-06" db="EMBL/GenBank/DDBJ databases">
        <title>Sequencing the genomes of 1000 actinobacteria strains.</title>
        <authorList>
            <person name="Klenk H.-P."/>
        </authorList>
    </citation>
    <scope>NUCLEOTIDE SEQUENCE [LARGE SCALE GENOMIC DNA]</scope>
    <source>
        <strain evidence="2 3">DSM 25218</strain>
    </source>
</reference>
<name>A0A543A8C7_9ACTN</name>
<proteinExistence type="predicted"/>
<protein>
    <submittedName>
        <fullName evidence="2">Uncharacterized protein</fullName>
    </submittedName>
</protein>
<dbReference type="AlphaFoldDB" id="A0A543A8C7"/>
<gene>
    <name evidence="2" type="ORF">FB381_2753</name>
</gene>
<keyword evidence="3" id="KW-1185">Reference proteome</keyword>
<dbReference type="EMBL" id="VFOV01000001">
    <property type="protein sequence ID" value="TQL68854.1"/>
    <property type="molecule type" value="Genomic_DNA"/>
</dbReference>
<accession>A0A543A8C7</accession>
<feature type="region of interest" description="Disordered" evidence="1">
    <location>
        <begin position="1"/>
        <end position="49"/>
    </location>
</feature>
<dbReference type="Proteomes" id="UP000320209">
    <property type="component" value="Unassembled WGS sequence"/>
</dbReference>
<evidence type="ECO:0000313" key="2">
    <source>
        <dbReference type="EMBL" id="TQL68854.1"/>
    </source>
</evidence>
<evidence type="ECO:0000256" key="1">
    <source>
        <dbReference type="SAM" id="MobiDB-lite"/>
    </source>
</evidence>
<evidence type="ECO:0000313" key="3">
    <source>
        <dbReference type="Proteomes" id="UP000320209"/>
    </source>
</evidence>
<sequence length="114" mass="12713">MNSGVFYRRHAMPPRQKPVDIPPAEVSKLAIHGDPSQQTSEPAPERDQNAVRWVRPSELPTMVANRYVRRLVASNEAAVRQARQLPRRAIARVRIARTQTASNTAPDRLGGIGQ</sequence>